<comment type="catalytic activity">
    <reaction evidence="3">
        <text>[protein]-L-glutamate 5-O-methyl ester + H2O = L-glutamyl-[protein] + methanol + H(+)</text>
        <dbReference type="Rhea" id="RHEA:23236"/>
        <dbReference type="Rhea" id="RHEA-COMP:10208"/>
        <dbReference type="Rhea" id="RHEA-COMP:10311"/>
        <dbReference type="ChEBI" id="CHEBI:15377"/>
        <dbReference type="ChEBI" id="CHEBI:15378"/>
        <dbReference type="ChEBI" id="CHEBI:17790"/>
        <dbReference type="ChEBI" id="CHEBI:29973"/>
        <dbReference type="ChEBI" id="CHEBI:82795"/>
        <dbReference type="EC" id="3.1.1.61"/>
    </reaction>
</comment>
<feature type="domain" description="CheB-type methylesterase" evidence="5">
    <location>
        <begin position="1"/>
        <end position="164"/>
    </location>
</feature>
<dbReference type="GO" id="GO:0008984">
    <property type="term" value="F:protein-glutamate methylesterase activity"/>
    <property type="evidence" value="ECO:0007669"/>
    <property type="project" value="UniProtKB-EC"/>
</dbReference>
<dbReference type="OrthoDB" id="9793421at2"/>
<organism evidence="6 7">
    <name type="scientific">Hydrocarboniclastica marina</name>
    <dbReference type="NCBI Taxonomy" id="2259620"/>
    <lineage>
        <taxon>Bacteria</taxon>
        <taxon>Pseudomonadati</taxon>
        <taxon>Pseudomonadota</taxon>
        <taxon>Gammaproteobacteria</taxon>
        <taxon>Alteromonadales</taxon>
        <taxon>Alteromonadaceae</taxon>
        <taxon>Hydrocarboniclastica</taxon>
    </lineage>
</organism>
<evidence type="ECO:0000256" key="3">
    <source>
        <dbReference type="ARBA" id="ARBA00048267"/>
    </source>
</evidence>
<dbReference type="KEGG" id="hmi:soil367_05800"/>
<dbReference type="InterPro" id="IPR011247">
    <property type="entry name" value="Chemotax_prot-Glu_Me-esterase"/>
</dbReference>
<dbReference type="PROSITE" id="PS50122">
    <property type="entry name" value="CHEB"/>
    <property type="match status" value="1"/>
</dbReference>
<dbReference type="CDD" id="cd16433">
    <property type="entry name" value="CheB"/>
    <property type="match status" value="1"/>
</dbReference>
<dbReference type="Pfam" id="PF01339">
    <property type="entry name" value="CheB_methylest"/>
    <property type="match status" value="1"/>
</dbReference>
<dbReference type="EC" id="3.1.1.61" evidence="2"/>
<dbReference type="PIRSF" id="PIRSF036461">
    <property type="entry name" value="Chmtx_methlestr"/>
    <property type="match status" value="1"/>
</dbReference>
<dbReference type="GO" id="GO:0000156">
    <property type="term" value="F:phosphorelay response regulator activity"/>
    <property type="evidence" value="ECO:0007669"/>
    <property type="project" value="InterPro"/>
</dbReference>
<evidence type="ECO:0000313" key="6">
    <source>
        <dbReference type="EMBL" id="QCF25480.1"/>
    </source>
</evidence>
<dbReference type="Proteomes" id="UP000298049">
    <property type="component" value="Chromosome"/>
</dbReference>
<gene>
    <name evidence="6" type="ORF">soil367_05800</name>
</gene>
<evidence type="ECO:0000313" key="7">
    <source>
        <dbReference type="Proteomes" id="UP000298049"/>
    </source>
</evidence>
<dbReference type="SUPFAM" id="SSF52738">
    <property type="entry name" value="Methylesterase CheB, C-terminal domain"/>
    <property type="match status" value="1"/>
</dbReference>
<name>A0A4V1D8K2_9ALTE</name>
<dbReference type="RefSeq" id="WP_136547801.1">
    <property type="nucleotide sequence ID" value="NZ_CP031093.1"/>
</dbReference>
<evidence type="ECO:0000256" key="2">
    <source>
        <dbReference type="ARBA" id="ARBA00039140"/>
    </source>
</evidence>
<dbReference type="PANTHER" id="PTHR42872:SF6">
    <property type="entry name" value="PROTEIN-GLUTAMATE METHYLESTERASE_PROTEIN-GLUTAMINE GLUTAMINASE"/>
    <property type="match status" value="1"/>
</dbReference>
<dbReference type="GO" id="GO:0006935">
    <property type="term" value="P:chemotaxis"/>
    <property type="evidence" value="ECO:0007669"/>
    <property type="project" value="UniProtKB-UniRule"/>
</dbReference>
<dbReference type="InterPro" id="IPR000673">
    <property type="entry name" value="Sig_transdc_resp-reg_Me-estase"/>
</dbReference>
<sequence length="326" mass="35429">MDKHDIIVVGASLGGVETLPRLLAQLPADLPASVFIVQHVAPQGPGLLANILNRACAMPVGLAQDGQAIEKSRVYLAPPDHHMLLDADGVRVVHGPKENSSRPAIDPLFRSAAARFGPRVIGIILTGALDDGSSGLRAVKRCNGLTLVQEPRDAFCQDMPSNALATAEPVDYQLAVAEMGQIIQKLVAQPAGERVPVPKDIQLEVRMAERTASITEEEMTGSLVPIICPDCGGTLWEHDDGKLQRFRCHVGHSFTALSLLAAQSEEVERSLWVTLRSLEERTELLSRMTESALRRGHSRTVDWYSEKMADIEDTTEKIRSLLTGQS</sequence>
<accession>A0A4V1D8K2</accession>
<keyword evidence="4" id="KW-0145">Chemotaxis</keyword>
<reference evidence="6 7" key="1">
    <citation type="submission" date="2018-07" db="EMBL/GenBank/DDBJ databases">
        <title>Marsedoiliclastica nanhaica gen. nov. sp. nov., a novel marine hydrocarbonoclastic bacterium isolated from an in-situ enriched hydrocarbon-degrading consortium in deep-sea sediment.</title>
        <authorList>
            <person name="Dong C."/>
            <person name="Ma T."/>
            <person name="Liu R."/>
            <person name="Shao Z."/>
        </authorList>
    </citation>
    <scope>NUCLEOTIDE SEQUENCE [LARGE SCALE GENOMIC DNA]</scope>
    <source>
        <strain evidence="7">soil36-7</strain>
    </source>
</reference>
<evidence type="ECO:0000256" key="4">
    <source>
        <dbReference type="PROSITE-ProRule" id="PRU00050"/>
    </source>
</evidence>
<protein>
    <recommendedName>
        <fullName evidence="2">protein-glutamate methylesterase</fullName>
        <ecNumber evidence="2">3.1.1.61</ecNumber>
    </recommendedName>
</protein>
<dbReference type="PANTHER" id="PTHR42872">
    <property type="entry name" value="PROTEIN-GLUTAMATE METHYLESTERASE/PROTEIN-GLUTAMINE GLUTAMINASE"/>
    <property type="match status" value="1"/>
</dbReference>
<keyword evidence="1 4" id="KW-0378">Hydrolase</keyword>
<dbReference type="GO" id="GO:0005737">
    <property type="term" value="C:cytoplasm"/>
    <property type="evidence" value="ECO:0007669"/>
    <property type="project" value="InterPro"/>
</dbReference>
<feature type="active site" evidence="4">
    <location>
        <position position="131"/>
    </location>
</feature>
<feature type="active site" evidence="4">
    <location>
        <position position="39"/>
    </location>
</feature>
<proteinExistence type="predicted"/>
<keyword evidence="7" id="KW-1185">Reference proteome</keyword>
<feature type="active site" evidence="4">
    <location>
        <position position="12"/>
    </location>
</feature>
<evidence type="ECO:0000256" key="1">
    <source>
        <dbReference type="ARBA" id="ARBA00022801"/>
    </source>
</evidence>
<dbReference type="AlphaFoldDB" id="A0A4V1D8K2"/>
<dbReference type="EMBL" id="CP031093">
    <property type="protein sequence ID" value="QCF25480.1"/>
    <property type="molecule type" value="Genomic_DNA"/>
</dbReference>
<dbReference type="Gene3D" id="3.40.50.180">
    <property type="entry name" value="Methylesterase CheB, C-terminal domain"/>
    <property type="match status" value="1"/>
</dbReference>
<dbReference type="InterPro" id="IPR035909">
    <property type="entry name" value="CheB_C"/>
</dbReference>
<evidence type="ECO:0000259" key="5">
    <source>
        <dbReference type="PROSITE" id="PS50122"/>
    </source>
</evidence>